<keyword evidence="3" id="KW-1185">Reference proteome</keyword>
<sequence>MSVSQSSKIPISKSTFVNDSQNKWVRTNQVLEEDGIESVAGNPNQTNAFEASTSDMPTETIEEADYQTVEEKDDKNKKKSKCWEYFKRKKLVRKKM</sequence>
<name>A0A814FTY0_9BILA</name>
<feature type="region of interest" description="Disordered" evidence="1">
    <location>
        <begin position="36"/>
        <end position="59"/>
    </location>
</feature>
<reference evidence="2" key="1">
    <citation type="submission" date="2021-02" db="EMBL/GenBank/DDBJ databases">
        <authorList>
            <person name="Nowell W R."/>
        </authorList>
    </citation>
    <scope>NUCLEOTIDE SEQUENCE</scope>
    <source>
        <strain evidence="2">Ploen Becks lab</strain>
    </source>
</reference>
<feature type="compositionally biased region" description="Polar residues" evidence="1">
    <location>
        <begin position="41"/>
        <end position="57"/>
    </location>
</feature>
<evidence type="ECO:0000256" key="1">
    <source>
        <dbReference type="SAM" id="MobiDB-lite"/>
    </source>
</evidence>
<protein>
    <submittedName>
        <fullName evidence="2">Uncharacterized protein</fullName>
    </submittedName>
</protein>
<accession>A0A814FTY0</accession>
<dbReference type="Proteomes" id="UP000663879">
    <property type="component" value="Unassembled WGS sequence"/>
</dbReference>
<organism evidence="2 3">
    <name type="scientific">Brachionus calyciflorus</name>
    <dbReference type="NCBI Taxonomy" id="104777"/>
    <lineage>
        <taxon>Eukaryota</taxon>
        <taxon>Metazoa</taxon>
        <taxon>Spiralia</taxon>
        <taxon>Gnathifera</taxon>
        <taxon>Rotifera</taxon>
        <taxon>Eurotatoria</taxon>
        <taxon>Monogononta</taxon>
        <taxon>Pseudotrocha</taxon>
        <taxon>Ploima</taxon>
        <taxon>Brachionidae</taxon>
        <taxon>Brachionus</taxon>
    </lineage>
</organism>
<evidence type="ECO:0000313" key="3">
    <source>
        <dbReference type="Proteomes" id="UP000663879"/>
    </source>
</evidence>
<gene>
    <name evidence="2" type="ORF">OXX778_LOCUS15662</name>
</gene>
<dbReference type="EMBL" id="CAJNOC010003510">
    <property type="protein sequence ID" value="CAF0985812.1"/>
    <property type="molecule type" value="Genomic_DNA"/>
</dbReference>
<comment type="caution">
    <text evidence="2">The sequence shown here is derived from an EMBL/GenBank/DDBJ whole genome shotgun (WGS) entry which is preliminary data.</text>
</comment>
<proteinExistence type="predicted"/>
<dbReference type="AlphaFoldDB" id="A0A814FTY0"/>
<evidence type="ECO:0000313" key="2">
    <source>
        <dbReference type="EMBL" id="CAF0985812.1"/>
    </source>
</evidence>